<name>A0A3G2HI67_9PSED</name>
<comment type="cofactor">
    <cofactor evidence="1">
        <name>Mg(2+)</name>
        <dbReference type="ChEBI" id="CHEBI:18420"/>
    </cofactor>
</comment>
<proteinExistence type="predicted"/>
<evidence type="ECO:0000256" key="1">
    <source>
        <dbReference type="ARBA" id="ARBA00001946"/>
    </source>
</evidence>
<dbReference type="PROSITE" id="PS51462">
    <property type="entry name" value="NUDIX"/>
    <property type="match status" value="1"/>
</dbReference>
<accession>A0A3G2HI67</accession>
<dbReference type="Proteomes" id="UP000440965">
    <property type="component" value="Unassembled WGS sequence"/>
</dbReference>
<evidence type="ECO:0000256" key="2">
    <source>
        <dbReference type="ARBA" id="ARBA00022801"/>
    </source>
</evidence>
<dbReference type="Gene3D" id="3.90.79.10">
    <property type="entry name" value="Nucleoside Triphosphate Pyrophosphohydrolase"/>
    <property type="match status" value="1"/>
</dbReference>
<dbReference type="GO" id="GO:0016787">
    <property type="term" value="F:hydrolase activity"/>
    <property type="evidence" value="ECO:0007669"/>
    <property type="project" value="UniProtKB-KW"/>
</dbReference>
<dbReference type="SUPFAM" id="SSF55811">
    <property type="entry name" value="Nudix"/>
    <property type="match status" value="1"/>
</dbReference>
<dbReference type="InterPro" id="IPR015797">
    <property type="entry name" value="NUDIX_hydrolase-like_dom_sf"/>
</dbReference>
<comment type="caution">
    <text evidence="3">The sequence shown here is derived from an EMBL/GenBank/DDBJ whole genome shotgun (WGS) entry which is preliminary data.</text>
</comment>
<dbReference type="GeneID" id="99805728"/>
<evidence type="ECO:0000313" key="3">
    <source>
        <dbReference type="EMBL" id="MVF53066.1"/>
    </source>
</evidence>
<gene>
    <name evidence="3" type="ORF">F9Z43_27985</name>
</gene>
<dbReference type="InterPro" id="IPR000086">
    <property type="entry name" value="NUDIX_hydrolase_dom"/>
</dbReference>
<sequence>MSRILQVRSLMSVAKHHPLRAKATIICSRNDKILLVRRKGSKWKFPSGVLAPGEAPIVAAARELWKALTLHCSGLNPVGTVEVGHVLHHIFTTDIPASRCVALGRGIVACKWICWEDLSSSMLKPTAAALLSRDLQELVHHDGRPQSVSAFNTK</sequence>
<protein>
    <submittedName>
        <fullName evidence="3">NUDIX domain-containing protein</fullName>
    </submittedName>
</protein>
<keyword evidence="2" id="KW-0378">Hydrolase</keyword>
<dbReference type="EMBL" id="WEIK01000047">
    <property type="protein sequence ID" value="MVF53066.1"/>
    <property type="molecule type" value="Genomic_DNA"/>
</dbReference>
<reference evidence="3 4" key="1">
    <citation type="submission" date="2019-10" db="EMBL/GenBank/DDBJ databases">
        <title>XDR Pseudomonas monteilii producing IMP-16 from LCR.</title>
        <authorList>
            <person name="Ballaben A."/>
            <person name="Doi Y."/>
        </authorList>
    </citation>
    <scope>NUCLEOTIDE SEQUENCE [LARGE SCALE GENOMIC DNA]</scope>
    <source>
        <strain evidence="3 4">597/14</strain>
    </source>
</reference>
<dbReference type="PANTHER" id="PTHR43046">
    <property type="entry name" value="GDP-MANNOSE MANNOSYL HYDROLASE"/>
    <property type="match status" value="1"/>
</dbReference>
<organism evidence="3 4">
    <name type="scientific">Pseudomonas monteilii</name>
    <dbReference type="NCBI Taxonomy" id="76759"/>
    <lineage>
        <taxon>Bacteria</taxon>
        <taxon>Pseudomonadati</taxon>
        <taxon>Pseudomonadota</taxon>
        <taxon>Gammaproteobacteria</taxon>
        <taxon>Pseudomonadales</taxon>
        <taxon>Pseudomonadaceae</taxon>
        <taxon>Pseudomonas</taxon>
    </lineage>
</organism>
<evidence type="ECO:0000313" key="4">
    <source>
        <dbReference type="Proteomes" id="UP000440965"/>
    </source>
</evidence>
<dbReference type="RefSeq" id="WP_080578067.1">
    <property type="nucleotide sequence ID" value="NZ_CP022562.1"/>
</dbReference>
<dbReference type="PANTHER" id="PTHR43046:SF14">
    <property type="entry name" value="MUTT_NUDIX FAMILY PROTEIN"/>
    <property type="match status" value="1"/>
</dbReference>
<dbReference type="AlphaFoldDB" id="A0A3G2HI67"/>
<dbReference type="Pfam" id="PF00293">
    <property type="entry name" value="NUDIX"/>
    <property type="match status" value="1"/>
</dbReference>